<comment type="caution">
    <text evidence="8">The sequence shown here is derived from an EMBL/GenBank/DDBJ whole genome shotgun (WGS) entry which is preliminary data.</text>
</comment>
<proteinExistence type="inferred from homology"/>
<feature type="signal peptide" evidence="6">
    <location>
        <begin position="1"/>
        <end position="18"/>
    </location>
</feature>
<dbReference type="Proteomes" id="UP001430848">
    <property type="component" value="Unassembled WGS sequence"/>
</dbReference>
<sequence>MPLSIVIIGSGVAGLASAAVLRHSADVKIIERGNTARIAGGQGISLGPNAVKILDSLGWDRERVQAVVSKGLKAYDARSGKLVKTIHTGDAQKWGADWTVQLRADFRNELVRLATEDGPGKTPTVLYETKVSDIDTESGTVTLEDGQQISSDVIIGIHTTFRDKILGSQDIRAMPTGQSIFRFLVSAENAIKAVGHLHEWWDPAVGGYLSIMRSDDGTNRALIAYPSQNFKYVNFSCAFPNDYLKSGAGESWFEEGDLSEVLEIFKDFPSEYKAFMQYAEEIKVWELRDHEPLPTYVRGRAVLIGDAAHAMPPFQGQGAGQAVEDAEGLSILLDAGITRDDVPRVLRQWDSVRRPRASRVQLNARLSSRDLNESNSWENMEFNWTYNGIRREMQQSSESDKDEQE</sequence>
<dbReference type="PANTHER" id="PTHR13789:SF314">
    <property type="entry name" value="FAD-BINDING DOMAIN-CONTAINING PROTEIN"/>
    <property type="match status" value="1"/>
</dbReference>
<dbReference type="Gene3D" id="3.50.50.60">
    <property type="entry name" value="FAD/NAD(P)-binding domain"/>
    <property type="match status" value="1"/>
</dbReference>
<keyword evidence="6" id="KW-0732">Signal</keyword>
<dbReference type="InterPro" id="IPR002938">
    <property type="entry name" value="FAD-bd"/>
</dbReference>
<keyword evidence="3" id="KW-0274">FAD</keyword>
<evidence type="ECO:0000256" key="6">
    <source>
        <dbReference type="SAM" id="SignalP"/>
    </source>
</evidence>
<dbReference type="InterPro" id="IPR050493">
    <property type="entry name" value="FAD-dep_Monooxygenase_BioMet"/>
</dbReference>
<dbReference type="PANTHER" id="PTHR13789">
    <property type="entry name" value="MONOOXYGENASE"/>
    <property type="match status" value="1"/>
</dbReference>
<dbReference type="InterPro" id="IPR036188">
    <property type="entry name" value="FAD/NAD-bd_sf"/>
</dbReference>
<feature type="chain" id="PRO_5046146218" description="FAD-binding domain-containing protein" evidence="6">
    <location>
        <begin position="19"/>
        <end position="405"/>
    </location>
</feature>
<keyword evidence="4" id="KW-0560">Oxidoreductase</keyword>
<dbReference type="Pfam" id="PF01494">
    <property type="entry name" value="FAD_binding_3"/>
    <property type="match status" value="1"/>
</dbReference>
<evidence type="ECO:0000313" key="8">
    <source>
        <dbReference type="EMBL" id="KAK7724709.1"/>
    </source>
</evidence>
<evidence type="ECO:0000256" key="2">
    <source>
        <dbReference type="ARBA" id="ARBA00022630"/>
    </source>
</evidence>
<organism evidence="8 9">
    <name type="scientific">Diaporthe eres</name>
    <name type="common">Phomopsis oblonga</name>
    <dbReference type="NCBI Taxonomy" id="83184"/>
    <lineage>
        <taxon>Eukaryota</taxon>
        <taxon>Fungi</taxon>
        <taxon>Dikarya</taxon>
        <taxon>Ascomycota</taxon>
        <taxon>Pezizomycotina</taxon>
        <taxon>Sordariomycetes</taxon>
        <taxon>Sordariomycetidae</taxon>
        <taxon>Diaporthales</taxon>
        <taxon>Diaporthaceae</taxon>
        <taxon>Diaporthe</taxon>
        <taxon>Diaporthe eres species complex</taxon>
    </lineage>
</organism>
<dbReference type="EMBL" id="JAKNSF020000055">
    <property type="protein sequence ID" value="KAK7724709.1"/>
    <property type="molecule type" value="Genomic_DNA"/>
</dbReference>
<feature type="domain" description="FAD-binding" evidence="7">
    <location>
        <begin position="5"/>
        <end position="360"/>
    </location>
</feature>
<keyword evidence="2" id="KW-0285">Flavoprotein</keyword>
<evidence type="ECO:0000256" key="1">
    <source>
        <dbReference type="ARBA" id="ARBA00007992"/>
    </source>
</evidence>
<evidence type="ECO:0000256" key="5">
    <source>
        <dbReference type="ARBA" id="ARBA00023033"/>
    </source>
</evidence>
<dbReference type="SUPFAM" id="SSF51905">
    <property type="entry name" value="FAD/NAD(P)-binding domain"/>
    <property type="match status" value="1"/>
</dbReference>
<evidence type="ECO:0000259" key="7">
    <source>
        <dbReference type="Pfam" id="PF01494"/>
    </source>
</evidence>
<comment type="similarity">
    <text evidence="1">Belongs to the paxM FAD-dependent monooxygenase family.</text>
</comment>
<keyword evidence="9" id="KW-1185">Reference proteome</keyword>
<accession>A0ABR1P2E6</accession>
<keyword evidence="5" id="KW-0503">Monooxygenase</keyword>
<dbReference type="SUPFAM" id="SSF54373">
    <property type="entry name" value="FAD-linked reductases, C-terminal domain"/>
    <property type="match status" value="1"/>
</dbReference>
<evidence type="ECO:0000313" key="9">
    <source>
        <dbReference type="Proteomes" id="UP001430848"/>
    </source>
</evidence>
<gene>
    <name evidence="8" type="ORF">SLS63_008546</name>
</gene>
<protein>
    <recommendedName>
        <fullName evidence="7">FAD-binding domain-containing protein</fullName>
    </recommendedName>
</protein>
<evidence type="ECO:0000256" key="3">
    <source>
        <dbReference type="ARBA" id="ARBA00022827"/>
    </source>
</evidence>
<reference evidence="8 9" key="1">
    <citation type="submission" date="2024-02" db="EMBL/GenBank/DDBJ databases">
        <title>De novo assembly and annotation of 12 fungi associated with fruit tree decline syndrome in Ontario, Canada.</title>
        <authorList>
            <person name="Sulman M."/>
            <person name="Ellouze W."/>
            <person name="Ilyukhin E."/>
        </authorList>
    </citation>
    <scope>NUCLEOTIDE SEQUENCE [LARGE SCALE GENOMIC DNA]</scope>
    <source>
        <strain evidence="8 9">M169</strain>
    </source>
</reference>
<name>A0ABR1P2E6_DIAER</name>
<dbReference type="PRINTS" id="PR00420">
    <property type="entry name" value="RNGMNOXGNASE"/>
</dbReference>
<evidence type="ECO:0000256" key="4">
    <source>
        <dbReference type="ARBA" id="ARBA00023002"/>
    </source>
</evidence>